<evidence type="ECO:0000256" key="10">
    <source>
        <dbReference type="SAM" id="MobiDB-lite"/>
    </source>
</evidence>
<evidence type="ECO:0000256" key="6">
    <source>
        <dbReference type="ARBA" id="ARBA00022853"/>
    </source>
</evidence>
<keyword evidence="7" id="KW-0805">Transcription regulation</keyword>
<keyword evidence="5 13" id="KW-0378">Hydrolase</keyword>
<evidence type="ECO:0000256" key="1">
    <source>
        <dbReference type="ARBA" id="ARBA00004123"/>
    </source>
</evidence>
<keyword evidence="6" id="KW-0156">Chromatin regulator</keyword>
<keyword evidence="14" id="KW-1185">Reference proteome</keyword>
<proteinExistence type="inferred from homology"/>
<dbReference type="InterPro" id="IPR023801">
    <property type="entry name" value="His_deacetylse_dom"/>
</dbReference>
<gene>
    <name evidence="13" type="primary">HDA1</name>
    <name evidence="13" type="ORF">GLX27_001307</name>
</gene>
<dbReference type="Gene3D" id="3.40.800.20">
    <property type="entry name" value="Histone deacetylase domain"/>
    <property type="match status" value="1"/>
</dbReference>
<evidence type="ECO:0000259" key="12">
    <source>
        <dbReference type="Pfam" id="PF09757"/>
    </source>
</evidence>
<evidence type="ECO:0000256" key="2">
    <source>
        <dbReference type="ARBA" id="ARBA00007738"/>
    </source>
</evidence>
<evidence type="ECO:0000256" key="8">
    <source>
        <dbReference type="ARBA" id="ARBA00023163"/>
    </source>
</evidence>
<evidence type="ECO:0000256" key="5">
    <source>
        <dbReference type="ARBA" id="ARBA00022801"/>
    </source>
</evidence>
<dbReference type="SUPFAM" id="SSF52768">
    <property type="entry name" value="Arginase/deacetylase"/>
    <property type="match status" value="1"/>
</dbReference>
<reference evidence="13 14" key="1">
    <citation type="journal article" date="2020" name="Elife">
        <title>Loss of centromere function drives karyotype evolution in closely related Malassezia species.</title>
        <authorList>
            <person name="Sankaranarayanan S.R."/>
            <person name="Ianiri G."/>
            <person name="Coelho M.A."/>
            <person name="Reza M.H."/>
            <person name="Thimmappa B.C."/>
            <person name="Ganguly P."/>
            <person name="Vadnala R.N."/>
            <person name="Sun S."/>
            <person name="Siddharthan R."/>
            <person name="Tellgren-Roth C."/>
            <person name="Dawson T.L."/>
            <person name="Heitman J."/>
            <person name="Sanyal K."/>
        </authorList>
    </citation>
    <scope>NUCLEOTIDE SEQUENCE [LARGE SCALE GENOMIC DNA]</scope>
    <source>
        <strain evidence="13">CBS14141</strain>
    </source>
</reference>
<dbReference type="GO" id="GO:0141221">
    <property type="term" value="F:histone deacetylase activity, hydrolytic mechanism"/>
    <property type="evidence" value="ECO:0007669"/>
    <property type="project" value="UniProtKB-EC"/>
</dbReference>
<dbReference type="InterPro" id="IPR019154">
    <property type="entry name" value="Arb2-like_domain"/>
</dbReference>
<dbReference type="Pfam" id="PF00850">
    <property type="entry name" value="Hist_deacetyl"/>
    <property type="match status" value="1"/>
</dbReference>
<dbReference type="PRINTS" id="PR01270">
    <property type="entry name" value="HDASUPER"/>
</dbReference>
<feature type="compositionally biased region" description="Pro residues" evidence="10">
    <location>
        <begin position="89"/>
        <end position="98"/>
    </location>
</feature>
<dbReference type="PANTHER" id="PTHR10625">
    <property type="entry name" value="HISTONE DEACETYLASE HDAC1-RELATED"/>
    <property type="match status" value="1"/>
</dbReference>
<comment type="subcellular location">
    <subcellularLocation>
        <location evidence="1">Nucleus</location>
    </subcellularLocation>
</comment>
<evidence type="ECO:0000256" key="4">
    <source>
        <dbReference type="ARBA" id="ARBA00022491"/>
    </source>
</evidence>
<name>A0ABY8EQF8_MALFU</name>
<dbReference type="PANTHER" id="PTHR10625:SF5">
    <property type="entry name" value="HISTONE DEACETYLASE"/>
    <property type="match status" value="1"/>
</dbReference>
<feature type="region of interest" description="Disordered" evidence="10">
    <location>
        <begin position="1"/>
        <end position="33"/>
    </location>
</feature>
<protein>
    <recommendedName>
        <fullName evidence="3">histone deacetylase</fullName>
        <ecNumber evidence="3">3.5.1.98</ecNumber>
    </recommendedName>
</protein>
<keyword evidence="4" id="KW-0678">Repressor</keyword>
<evidence type="ECO:0000313" key="13">
    <source>
        <dbReference type="EMBL" id="WFD46670.1"/>
    </source>
</evidence>
<evidence type="ECO:0000259" key="11">
    <source>
        <dbReference type="Pfam" id="PF00850"/>
    </source>
</evidence>
<feature type="region of interest" description="Disordered" evidence="10">
    <location>
        <begin position="63"/>
        <end position="114"/>
    </location>
</feature>
<dbReference type="EMBL" id="CP046234">
    <property type="protein sequence ID" value="WFD46670.1"/>
    <property type="molecule type" value="Genomic_DNA"/>
</dbReference>
<evidence type="ECO:0000256" key="3">
    <source>
        <dbReference type="ARBA" id="ARBA00012111"/>
    </source>
</evidence>
<evidence type="ECO:0000256" key="9">
    <source>
        <dbReference type="ARBA" id="ARBA00023242"/>
    </source>
</evidence>
<evidence type="ECO:0000256" key="7">
    <source>
        <dbReference type="ARBA" id="ARBA00023015"/>
    </source>
</evidence>
<keyword evidence="9" id="KW-0539">Nucleus</keyword>
<feature type="domain" description="Histone deacetylase" evidence="11">
    <location>
        <begin position="141"/>
        <end position="445"/>
    </location>
</feature>
<dbReference type="EC" id="3.5.1.98" evidence="3"/>
<keyword evidence="8" id="KW-0804">Transcription</keyword>
<feature type="compositionally biased region" description="Low complexity" evidence="10">
    <location>
        <begin position="103"/>
        <end position="114"/>
    </location>
</feature>
<feature type="compositionally biased region" description="Low complexity" evidence="10">
    <location>
        <begin position="63"/>
        <end position="75"/>
    </location>
</feature>
<dbReference type="InterPro" id="IPR037138">
    <property type="entry name" value="His_deacetylse_dom_sf"/>
</dbReference>
<comment type="similarity">
    <text evidence="2">Belongs to the histone deacetylase family. HD type 2 subfamily.</text>
</comment>
<organism evidence="13 14">
    <name type="scientific">Malassezia furfur</name>
    <name type="common">Pityriasis versicolor infection agent</name>
    <name type="synonym">Pityrosporum furfur</name>
    <dbReference type="NCBI Taxonomy" id="55194"/>
    <lineage>
        <taxon>Eukaryota</taxon>
        <taxon>Fungi</taxon>
        <taxon>Dikarya</taxon>
        <taxon>Basidiomycota</taxon>
        <taxon>Ustilaginomycotina</taxon>
        <taxon>Malasseziomycetes</taxon>
        <taxon>Malasseziales</taxon>
        <taxon>Malasseziaceae</taxon>
        <taxon>Malassezia</taxon>
    </lineage>
</organism>
<sequence>MSWSASGPSSADDVRHGDAGQSGGLPAPLDGGAEPVQAAVVPVPMPVAPAPAPVAAPFGAPTAPPVASDSTAPPVAVVPPPAVHSDAPAAPPAAPPPDDAMHTDPIATPAPVAAAPIPHGTGLVYDVRMMLHTTPAPGETHPEQPARIERIYTLLEQNGCVARMIRIPAREALRSEVALVHEPSLWDEFETTVRMPFEELVEYSRQLEVRASLYLNEYSTISARFSCGSVIEMCHAVANRRVRNGFALVRPPGHHAEPNCGTGFCLYNNVAVAATSVLTNSPANDPVRRILIVDWDVHHGNGTQRAFWDNPNVLYVSLHRYENGTYYPGTTYGNYDRVGGPAALGKSLNIPWPCGGMGDADYLHAFQRCILPVAYEFAPDMVIISAGFDAAEGDMLGGCHVSPAGYAHLTHHLAALANGRLVVALEGGYNLDAIANSALAVTRVLLDEPLPVLPAGLASSTAGADAVARTVRAQAPYWRSLAVEQAYMPPSGPSHTAGDVLAAQRSAALWSAHRMVSLPPVPTEHIVANQVACSATLMTQGLETLLVFVHDNGTVQLDDAILPGEYAHEPAMYMSDSSEFVAQWASERGFACADMNTRASLPVRSLRNQDRDRALPRANEAELKSQLGAQLLYLWDNFFALSPAKHIVLVAHGTACDAIVHLISRRVVQDRVVAMIQLMGYNPIPLVPKQRQELKTWYYKNSLVVCPHNHPLYAWDEQSASGKRLGHTVRAREPHAANLVQAAWPEVEAFIDTKLKARRSVHV</sequence>
<dbReference type="InterPro" id="IPR023696">
    <property type="entry name" value="Ureohydrolase_dom_sf"/>
</dbReference>
<dbReference type="Pfam" id="PF09757">
    <property type="entry name" value="Arb2-like"/>
    <property type="match status" value="1"/>
</dbReference>
<accession>A0ABY8EQF8</accession>
<evidence type="ECO:0000313" key="14">
    <source>
        <dbReference type="Proteomes" id="UP000818624"/>
    </source>
</evidence>
<dbReference type="Proteomes" id="UP000818624">
    <property type="component" value="Chromosome 1"/>
</dbReference>
<dbReference type="InterPro" id="IPR000286">
    <property type="entry name" value="HDACs"/>
</dbReference>
<feature type="domain" description="Arb2-like" evidence="12">
    <location>
        <begin position="499"/>
        <end position="756"/>
    </location>
</feature>